<accession>M5GH56</accession>
<dbReference type="InterPro" id="IPR036291">
    <property type="entry name" value="NAD(P)-bd_dom_sf"/>
</dbReference>
<evidence type="ECO:0000259" key="4">
    <source>
        <dbReference type="Pfam" id="PF01370"/>
    </source>
</evidence>
<dbReference type="Proteomes" id="UP000030653">
    <property type="component" value="Unassembled WGS sequence"/>
</dbReference>
<dbReference type="AlphaFoldDB" id="M5GH56"/>
<gene>
    <name evidence="5" type="ORF">DACRYDRAFT_19714</name>
</gene>
<evidence type="ECO:0000256" key="2">
    <source>
        <dbReference type="ARBA" id="ARBA00023002"/>
    </source>
</evidence>
<evidence type="ECO:0000256" key="3">
    <source>
        <dbReference type="ARBA" id="ARBA00023027"/>
    </source>
</evidence>
<sequence length="326" mass="35730">MVAGSFTDKHALGEAQSKPARTQKRVIVTGGSGKLGKEVVIYLVEAGYIVVNVDKFAPAKGVAPVGVKYVYADLTDMGQVMECLSEIDGSYKGVDAVVHLAAIPAAGMSANSHLFGNNAMATYNILEASRKLGIKKVVLASSETLIGLPFDPHHPASLPITEESERRPESAYSLSKLVGEVMADQYARWDPELSVFSLRFSNVMSREDYVRFHTWQHDPFLRKWNAWGYIDGRDGGQFVELCISSPLKGHHEFLVANEETVMEAPSAELCAKVFPNVKYTPVPGLGPNQTVLSIEKGKKLLGFKPKYKWTEQVQEAQKLVAAMEGK</sequence>
<dbReference type="PANTHER" id="PTHR43103:SF5">
    <property type="entry name" value="4-EPIMERASE, PUTATIVE (AFU_ORTHOLOGUE AFUA_7G00360)-RELATED"/>
    <property type="match status" value="1"/>
</dbReference>
<keyword evidence="6" id="KW-1185">Reference proteome</keyword>
<dbReference type="InterPro" id="IPR001509">
    <property type="entry name" value="Epimerase_deHydtase"/>
</dbReference>
<feature type="domain" description="NAD-dependent epimerase/dehydratase" evidence="4">
    <location>
        <begin position="26"/>
        <end position="209"/>
    </location>
</feature>
<dbReference type="SUPFAM" id="SSF51735">
    <property type="entry name" value="NAD(P)-binding Rossmann-fold domains"/>
    <property type="match status" value="1"/>
</dbReference>
<protein>
    <submittedName>
        <fullName evidence="5">NAD-dependent epimerase/dehydratase</fullName>
    </submittedName>
</protein>
<dbReference type="HOGENOM" id="CLU_053163_0_0_1"/>
<keyword evidence="2" id="KW-0560">Oxidoreductase</keyword>
<name>M5GH56_DACPD</name>
<evidence type="ECO:0000313" key="6">
    <source>
        <dbReference type="Proteomes" id="UP000030653"/>
    </source>
</evidence>
<comment type="similarity">
    <text evidence="1">Belongs to the NAD(P)-dependent epimerase/dehydratase family.</text>
</comment>
<proteinExistence type="inferred from homology"/>
<dbReference type="PANTHER" id="PTHR43103">
    <property type="entry name" value="NUCLEOSIDE-DIPHOSPHATE-SUGAR EPIMERASE"/>
    <property type="match status" value="1"/>
</dbReference>
<dbReference type="GO" id="GO:0016491">
    <property type="term" value="F:oxidoreductase activity"/>
    <property type="evidence" value="ECO:0007669"/>
    <property type="project" value="UniProtKB-KW"/>
</dbReference>
<evidence type="ECO:0000313" key="5">
    <source>
        <dbReference type="EMBL" id="EJU06653.1"/>
    </source>
</evidence>
<reference evidence="5 6" key="1">
    <citation type="journal article" date="2012" name="Science">
        <title>The Paleozoic origin of enzymatic lignin decomposition reconstructed from 31 fungal genomes.</title>
        <authorList>
            <person name="Floudas D."/>
            <person name="Binder M."/>
            <person name="Riley R."/>
            <person name="Barry K."/>
            <person name="Blanchette R.A."/>
            <person name="Henrissat B."/>
            <person name="Martinez A.T."/>
            <person name="Otillar R."/>
            <person name="Spatafora J.W."/>
            <person name="Yadav J.S."/>
            <person name="Aerts A."/>
            <person name="Benoit I."/>
            <person name="Boyd A."/>
            <person name="Carlson A."/>
            <person name="Copeland A."/>
            <person name="Coutinho P.M."/>
            <person name="de Vries R.P."/>
            <person name="Ferreira P."/>
            <person name="Findley K."/>
            <person name="Foster B."/>
            <person name="Gaskell J."/>
            <person name="Glotzer D."/>
            <person name="Gorecki P."/>
            <person name="Heitman J."/>
            <person name="Hesse C."/>
            <person name="Hori C."/>
            <person name="Igarashi K."/>
            <person name="Jurgens J.A."/>
            <person name="Kallen N."/>
            <person name="Kersten P."/>
            <person name="Kohler A."/>
            <person name="Kuees U."/>
            <person name="Kumar T.K.A."/>
            <person name="Kuo A."/>
            <person name="LaButti K."/>
            <person name="Larrondo L.F."/>
            <person name="Lindquist E."/>
            <person name="Ling A."/>
            <person name="Lombard V."/>
            <person name="Lucas S."/>
            <person name="Lundell T."/>
            <person name="Martin R."/>
            <person name="McLaughlin D.J."/>
            <person name="Morgenstern I."/>
            <person name="Morin E."/>
            <person name="Murat C."/>
            <person name="Nagy L.G."/>
            <person name="Nolan M."/>
            <person name="Ohm R.A."/>
            <person name="Patyshakuliyeva A."/>
            <person name="Rokas A."/>
            <person name="Ruiz-Duenas F.J."/>
            <person name="Sabat G."/>
            <person name="Salamov A."/>
            <person name="Samejima M."/>
            <person name="Schmutz J."/>
            <person name="Slot J.C."/>
            <person name="St John F."/>
            <person name="Stenlid J."/>
            <person name="Sun H."/>
            <person name="Sun S."/>
            <person name="Syed K."/>
            <person name="Tsang A."/>
            <person name="Wiebenga A."/>
            <person name="Young D."/>
            <person name="Pisabarro A."/>
            <person name="Eastwood D.C."/>
            <person name="Martin F."/>
            <person name="Cullen D."/>
            <person name="Grigoriev I.V."/>
            <person name="Hibbett D.S."/>
        </authorList>
    </citation>
    <scope>NUCLEOTIDE SEQUENCE [LARGE SCALE GENOMIC DNA]</scope>
    <source>
        <strain evidence="5 6">DJM-731 SS1</strain>
    </source>
</reference>
<dbReference type="OMA" id="ATSKLCM"/>
<dbReference type="EMBL" id="JH795855">
    <property type="protein sequence ID" value="EJU06653.1"/>
    <property type="molecule type" value="Genomic_DNA"/>
</dbReference>
<dbReference type="OrthoDB" id="202470at2759"/>
<dbReference type="Pfam" id="PF01370">
    <property type="entry name" value="Epimerase"/>
    <property type="match status" value="1"/>
</dbReference>
<dbReference type="STRING" id="1858805.M5GH56"/>
<evidence type="ECO:0000256" key="1">
    <source>
        <dbReference type="ARBA" id="ARBA00007637"/>
    </source>
</evidence>
<dbReference type="GeneID" id="63686691"/>
<organism evidence="5 6">
    <name type="scientific">Dacryopinax primogenitus (strain DJM 731)</name>
    <name type="common">Brown rot fungus</name>
    <dbReference type="NCBI Taxonomy" id="1858805"/>
    <lineage>
        <taxon>Eukaryota</taxon>
        <taxon>Fungi</taxon>
        <taxon>Dikarya</taxon>
        <taxon>Basidiomycota</taxon>
        <taxon>Agaricomycotina</taxon>
        <taxon>Dacrymycetes</taxon>
        <taxon>Dacrymycetales</taxon>
        <taxon>Dacrymycetaceae</taxon>
        <taxon>Dacryopinax</taxon>
    </lineage>
</organism>
<dbReference type="RefSeq" id="XP_040633547.1">
    <property type="nucleotide sequence ID" value="XM_040771629.1"/>
</dbReference>
<dbReference type="Gene3D" id="3.40.50.720">
    <property type="entry name" value="NAD(P)-binding Rossmann-like Domain"/>
    <property type="match status" value="1"/>
</dbReference>
<keyword evidence="3" id="KW-0520">NAD</keyword>